<gene>
    <name evidence="6" type="ORF">OMED0929_LOCUS4462</name>
</gene>
<reference evidence="6" key="1">
    <citation type="submission" date="2021-01" db="EMBL/GenBank/DDBJ databases">
        <authorList>
            <person name="Corre E."/>
            <person name="Pelletier E."/>
            <person name="Niang G."/>
            <person name="Scheremetjew M."/>
            <person name="Finn R."/>
            <person name="Kale V."/>
            <person name="Holt S."/>
            <person name="Cochrane G."/>
            <person name="Meng A."/>
            <person name="Brown T."/>
            <person name="Cohen L."/>
        </authorList>
    </citation>
    <scope>NUCLEOTIDE SEQUENCE</scope>
    <source>
        <strain evidence="6">Clade-D-RCC2572</strain>
    </source>
</reference>
<keyword evidence="3" id="KW-0131">Cell cycle</keyword>
<dbReference type="InterPro" id="IPR006671">
    <property type="entry name" value="Cyclin_N"/>
</dbReference>
<dbReference type="InterPro" id="IPR036915">
    <property type="entry name" value="Cyclin-like_sf"/>
</dbReference>
<proteinExistence type="predicted"/>
<dbReference type="Pfam" id="PF02984">
    <property type="entry name" value="Cyclin_C"/>
    <property type="match status" value="1"/>
</dbReference>
<sequence length="469" mass="50826">MSYATRRRSARVSATHARANSESTISYAALSDVTNRGGVAGGHKGADKGVGRKRARAAIASTGEGDVVDDGVTGDDVIVVAAVENAGGDRDGARAARSARKNTATGSGRAGSEAPPAVGPGDDLECLERMPSARASTRAVPNDARGMVQTNSVEFPFSVHGGRRAQEVASENVLSPYVVNGKYFNVAMRQQLVDWMGEQHAELSLTDETLHLAIRYADTFLSQRVPDVFLQRHGSGSEPVPCAPLKPLEGKRTLYSVDALHPLCNKLKRLGITCVFVAAKVTEVTTPSAVEFARYADVASFTREQLLLAERALLRELNYSLIRPTAFSFAEAYAASAKSALTRYADRFDFESCNFAEYGTREDFLKEATYYLVELAAIAHQSLEFSPSMLGAAAVCATLRHANIAFDEVPMLREVAGYSDKELEKCVEFLKNVTRDAWMIQEYGEGLNVNVKYEGVAEFLFDACGKYVD</sequence>
<keyword evidence="1" id="KW-0132">Cell division</keyword>
<evidence type="ECO:0000256" key="4">
    <source>
        <dbReference type="SAM" id="MobiDB-lite"/>
    </source>
</evidence>
<keyword evidence="2" id="KW-0195">Cyclin</keyword>
<name>A0A7S0PP62_9CHLO</name>
<feature type="region of interest" description="Disordered" evidence="4">
    <location>
        <begin position="88"/>
        <end position="123"/>
    </location>
</feature>
<organism evidence="6">
    <name type="scientific">Ostreococcus mediterraneus</name>
    <dbReference type="NCBI Taxonomy" id="1486918"/>
    <lineage>
        <taxon>Eukaryota</taxon>
        <taxon>Viridiplantae</taxon>
        <taxon>Chlorophyta</taxon>
        <taxon>Mamiellophyceae</taxon>
        <taxon>Mamiellales</taxon>
        <taxon>Bathycoccaceae</taxon>
        <taxon>Ostreococcus</taxon>
    </lineage>
</organism>
<evidence type="ECO:0000256" key="1">
    <source>
        <dbReference type="ARBA" id="ARBA00022618"/>
    </source>
</evidence>
<protein>
    <recommendedName>
        <fullName evidence="5">Cyclin C-terminal domain-containing protein</fullName>
    </recommendedName>
</protein>
<dbReference type="GO" id="GO:0051301">
    <property type="term" value="P:cell division"/>
    <property type="evidence" value="ECO:0007669"/>
    <property type="project" value="UniProtKB-KW"/>
</dbReference>
<dbReference type="EMBL" id="HBEW01005323">
    <property type="protein sequence ID" value="CAD8583582.1"/>
    <property type="molecule type" value="Transcribed_RNA"/>
</dbReference>
<feature type="domain" description="Cyclin C-terminal" evidence="5">
    <location>
        <begin position="324"/>
        <end position="462"/>
    </location>
</feature>
<dbReference type="AlphaFoldDB" id="A0A7S0PP62"/>
<dbReference type="InterPro" id="IPR039361">
    <property type="entry name" value="Cyclin"/>
</dbReference>
<evidence type="ECO:0000256" key="3">
    <source>
        <dbReference type="ARBA" id="ARBA00023306"/>
    </source>
</evidence>
<evidence type="ECO:0000256" key="2">
    <source>
        <dbReference type="ARBA" id="ARBA00023127"/>
    </source>
</evidence>
<evidence type="ECO:0000313" key="6">
    <source>
        <dbReference type="EMBL" id="CAD8583582.1"/>
    </source>
</evidence>
<evidence type="ECO:0000259" key="5">
    <source>
        <dbReference type="SMART" id="SM01332"/>
    </source>
</evidence>
<dbReference type="Pfam" id="PF00134">
    <property type="entry name" value="Cyclin_N"/>
    <property type="match status" value="2"/>
</dbReference>
<dbReference type="SUPFAM" id="SSF47954">
    <property type="entry name" value="Cyclin-like"/>
    <property type="match status" value="2"/>
</dbReference>
<dbReference type="PANTHER" id="PTHR10177">
    <property type="entry name" value="CYCLINS"/>
    <property type="match status" value="1"/>
</dbReference>
<feature type="region of interest" description="Disordered" evidence="4">
    <location>
        <begin position="1"/>
        <end position="21"/>
    </location>
</feature>
<dbReference type="SMART" id="SM01332">
    <property type="entry name" value="Cyclin_C"/>
    <property type="match status" value="1"/>
</dbReference>
<feature type="compositionally biased region" description="Basic residues" evidence="4">
    <location>
        <begin position="1"/>
        <end position="10"/>
    </location>
</feature>
<dbReference type="Gene3D" id="1.10.472.10">
    <property type="entry name" value="Cyclin-like"/>
    <property type="match status" value="2"/>
</dbReference>
<dbReference type="InterPro" id="IPR004367">
    <property type="entry name" value="Cyclin_C-dom"/>
</dbReference>
<dbReference type="CDD" id="cd20537">
    <property type="entry name" value="CYCLIN_CCNO-like_rpt2"/>
    <property type="match status" value="1"/>
</dbReference>
<accession>A0A7S0PP62</accession>